<feature type="transmembrane region" description="Helical" evidence="2">
    <location>
        <begin position="109"/>
        <end position="130"/>
    </location>
</feature>
<keyword evidence="2" id="KW-0812">Transmembrane</keyword>
<evidence type="ECO:0000313" key="3">
    <source>
        <dbReference type="EMBL" id="TDL16088.1"/>
    </source>
</evidence>
<feature type="transmembrane region" description="Helical" evidence="2">
    <location>
        <begin position="172"/>
        <end position="194"/>
    </location>
</feature>
<evidence type="ECO:0000256" key="2">
    <source>
        <dbReference type="SAM" id="Phobius"/>
    </source>
</evidence>
<keyword evidence="4" id="KW-1185">Reference proteome</keyword>
<feature type="transmembrane region" description="Helical" evidence="2">
    <location>
        <begin position="65"/>
        <end position="89"/>
    </location>
</feature>
<dbReference type="STRING" id="50990.A0A4Y7PLT8"/>
<evidence type="ECO:0008006" key="5">
    <source>
        <dbReference type="Google" id="ProtNLM"/>
    </source>
</evidence>
<feature type="compositionally biased region" description="Basic and acidic residues" evidence="1">
    <location>
        <begin position="209"/>
        <end position="221"/>
    </location>
</feature>
<accession>A0A4Y7PLT8</accession>
<dbReference type="EMBL" id="ML170252">
    <property type="protein sequence ID" value="TDL16088.1"/>
    <property type="molecule type" value="Genomic_DNA"/>
</dbReference>
<dbReference type="OrthoDB" id="2560085at2759"/>
<reference evidence="3 4" key="1">
    <citation type="submission" date="2018-06" db="EMBL/GenBank/DDBJ databases">
        <title>A transcriptomic atlas of mushroom development highlights an independent origin of complex multicellularity.</title>
        <authorList>
            <consortium name="DOE Joint Genome Institute"/>
            <person name="Krizsan K."/>
            <person name="Almasi E."/>
            <person name="Merenyi Z."/>
            <person name="Sahu N."/>
            <person name="Viragh M."/>
            <person name="Koszo T."/>
            <person name="Mondo S."/>
            <person name="Kiss B."/>
            <person name="Balint B."/>
            <person name="Kues U."/>
            <person name="Barry K."/>
            <person name="Hegedus J.C."/>
            <person name="Henrissat B."/>
            <person name="Johnson J."/>
            <person name="Lipzen A."/>
            <person name="Ohm R."/>
            <person name="Nagy I."/>
            <person name="Pangilinan J."/>
            <person name="Yan J."/>
            <person name="Xiong Y."/>
            <person name="Grigoriev I.V."/>
            <person name="Hibbett D.S."/>
            <person name="Nagy L.G."/>
        </authorList>
    </citation>
    <scope>NUCLEOTIDE SEQUENCE [LARGE SCALE GENOMIC DNA]</scope>
    <source>
        <strain evidence="3 4">SZMC22713</strain>
    </source>
</reference>
<keyword evidence="2" id="KW-1133">Transmembrane helix</keyword>
<gene>
    <name evidence="3" type="ORF">BD410DRAFT_795718</name>
</gene>
<evidence type="ECO:0000256" key="1">
    <source>
        <dbReference type="SAM" id="MobiDB-lite"/>
    </source>
</evidence>
<feature type="transmembrane region" description="Helical" evidence="2">
    <location>
        <begin position="17"/>
        <end position="39"/>
    </location>
</feature>
<protein>
    <recommendedName>
        <fullName evidence="5">MARVEL domain-containing protein</fullName>
    </recommendedName>
</protein>
<dbReference type="AlphaFoldDB" id="A0A4Y7PLT8"/>
<dbReference type="Proteomes" id="UP000294933">
    <property type="component" value="Unassembled WGS sequence"/>
</dbReference>
<keyword evidence="2" id="KW-0472">Membrane</keyword>
<organism evidence="3 4">
    <name type="scientific">Rickenella mellea</name>
    <dbReference type="NCBI Taxonomy" id="50990"/>
    <lineage>
        <taxon>Eukaryota</taxon>
        <taxon>Fungi</taxon>
        <taxon>Dikarya</taxon>
        <taxon>Basidiomycota</taxon>
        <taxon>Agaricomycotina</taxon>
        <taxon>Agaricomycetes</taxon>
        <taxon>Hymenochaetales</taxon>
        <taxon>Rickenellaceae</taxon>
        <taxon>Rickenella</taxon>
    </lineage>
</organism>
<proteinExistence type="predicted"/>
<name>A0A4Y7PLT8_9AGAM</name>
<dbReference type="VEuPathDB" id="FungiDB:BD410DRAFT_795718"/>
<feature type="region of interest" description="Disordered" evidence="1">
    <location>
        <begin position="200"/>
        <end position="230"/>
    </location>
</feature>
<sequence length="230" mass="25052">MTTSTNHEVAPHRLARLVLLALTWAFGVISGSLGLNALIKSNQSKSYVKKNAPSGVTVSINTNDIFQVGVVLTVACTLLAILASLFFPLTFVPRKLFGIPTARGLRIQAYLLAFTTLWVFASLIPFDIFARNRSAKVTATLGKLTLPDSVVAQQEAMLGVSPVYWKQNYVRWQAIITWFAVLFGALASIVLFMASRRTTSSTHSNLDSSSDRELREKEADVRTSGATATA</sequence>
<evidence type="ECO:0000313" key="4">
    <source>
        <dbReference type="Proteomes" id="UP000294933"/>
    </source>
</evidence>